<name>A5DV82_LODEL</name>
<dbReference type="GO" id="GO:0030246">
    <property type="term" value="F:carbohydrate binding"/>
    <property type="evidence" value="ECO:0007669"/>
    <property type="project" value="EnsemblFungi"/>
</dbReference>
<dbReference type="GeneID" id="5235526"/>
<dbReference type="InterPro" id="IPR044674">
    <property type="entry name" value="EDEM1/2/3"/>
</dbReference>
<organism evidence="9 10">
    <name type="scientific">Lodderomyces elongisporus (strain ATCC 11503 / CBS 2605 / JCM 1781 / NBRC 1676 / NRRL YB-4239)</name>
    <name type="common">Yeast</name>
    <name type="synonym">Saccharomyces elongisporus</name>
    <dbReference type="NCBI Taxonomy" id="379508"/>
    <lineage>
        <taxon>Eukaryota</taxon>
        <taxon>Fungi</taxon>
        <taxon>Dikarya</taxon>
        <taxon>Ascomycota</taxon>
        <taxon>Saccharomycotina</taxon>
        <taxon>Pichiomycetes</taxon>
        <taxon>Debaryomycetaceae</taxon>
        <taxon>Candida/Lodderomyces clade</taxon>
        <taxon>Lodderomyces</taxon>
    </lineage>
</organism>
<evidence type="ECO:0000256" key="2">
    <source>
        <dbReference type="ARBA" id="ARBA00007658"/>
    </source>
</evidence>
<keyword evidence="10" id="KW-1185">Reference proteome</keyword>
<dbReference type="PANTHER" id="PTHR45679">
    <property type="entry name" value="ER DEGRADATION-ENHANCING ALPHA-MANNOSIDASE-LIKE PROTEIN 2"/>
    <property type="match status" value="1"/>
</dbReference>
<feature type="active site" description="Proton donor" evidence="5">
    <location>
        <position position="416"/>
    </location>
</feature>
<comment type="cofactor">
    <cofactor evidence="6">
        <name>Ca(2+)</name>
        <dbReference type="ChEBI" id="CHEBI:29108"/>
    </cofactor>
</comment>
<dbReference type="STRING" id="379508.A5DV82"/>
<dbReference type="OMA" id="KNWIFST"/>
<dbReference type="Gene3D" id="1.50.10.10">
    <property type="match status" value="1"/>
</dbReference>
<feature type="binding site" evidence="6">
    <location>
        <position position="541"/>
    </location>
    <ligand>
        <name>Ca(2+)</name>
        <dbReference type="ChEBI" id="CHEBI:29108"/>
    </ligand>
</feature>
<feature type="active site" description="Proton donor" evidence="5">
    <location>
        <position position="147"/>
    </location>
</feature>
<dbReference type="GO" id="GO:0016020">
    <property type="term" value="C:membrane"/>
    <property type="evidence" value="ECO:0007669"/>
    <property type="project" value="InterPro"/>
</dbReference>
<feature type="active site" evidence="5">
    <location>
        <position position="449"/>
    </location>
</feature>
<evidence type="ECO:0000256" key="1">
    <source>
        <dbReference type="ARBA" id="ARBA00004240"/>
    </source>
</evidence>
<dbReference type="GO" id="GO:0097466">
    <property type="term" value="P:ubiquitin-dependent glycoprotein ERAD pathway"/>
    <property type="evidence" value="ECO:0007669"/>
    <property type="project" value="EnsemblFungi"/>
</dbReference>
<dbReference type="GO" id="GO:0004571">
    <property type="term" value="F:mannosyl-oligosaccharide 1,2-alpha-mannosidase activity"/>
    <property type="evidence" value="ECO:0007669"/>
    <property type="project" value="EnsemblFungi"/>
</dbReference>
<dbReference type="HOGENOM" id="CLU_003818_5_3_1"/>
<dbReference type="SUPFAM" id="SSF48225">
    <property type="entry name" value="Seven-hairpin glycosidases"/>
    <property type="match status" value="1"/>
</dbReference>
<dbReference type="Pfam" id="PF01532">
    <property type="entry name" value="Glyco_hydro_47"/>
    <property type="match status" value="1"/>
</dbReference>
<evidence type="ECO:0000256" key="7">
    <source>
        <dbReference type="RuleBase" id="RU361193"/>
    </source>
</evidence>
<keyword evidence="3" id="KW-0256">Endoplasmic reticulum</keyword>
<evidence type="ECO:0000256" key="5">
    <source>
        <dbReference type="PIRSR" id="PIRSR601382-1"/>
    </source>
</evidence>
<feature type="active site" evidence="5">
    <location>
        <position position="319"/>
    </location>
</feature>
<dbReference type="InterPro" id="IPR036026">
    <property type="entry name" value="Seven-hairpin_glycosidases"/>
</dbReference>
<protein>
    <recommendedName>
        <fullName evidence="7">alpha-1,2-Mannosidase</fullName>
        <ecNumber evidence="7">3.2.1.-</ecNumber>
    </recommendedName>
</protein>
<dbReference type="PANTHER" id="PTHR45679:SF5">
    <property type="entry name" value="ER DEGRADATION-ENHANCING ALPHA-MANNOSIDASE-LIKE PROTEIN 1"/>
    <property type="match status" value="1"/>
</dbReference>
<dbReference type="EC" id="3.2.1.-" evidence="7"/>
<comment type="subcellular location">
    <subcellularLocation>
        <location evidence="1">Endoplasmic reticulum</location>
    </subcellularLocation>
</comment>
<dbReference type="GO" id="GO:0044322">
    <property type="term" value="C:endoplasmic reticulum quality control compartment"/>
    <property type="evidence" value="ECO:0007669"/>
    <property type="project" value="GOC"/>
</dbReference>
<dbReference type="GO" id="GO:0005975">
    <property type="term" value="P:carbohydrate metabolic process"/>
    <property type="evidence" value="ECO:0007669"/>
    <property type="project" value="InterPro"/>
</dbReference>
<dbReference type="FunCoup" id="A5DV82">
    <property type="interactions" value="504"/>
</dbReference>
<dbReference type="InterPro" id="IPR012341">
    <property type="entry name" value="6hp_glycosidase-like_sf"/>
</dbReference>
<evidence type="ECO:0000256" key="8">
    <source>
        <dbReference type="SAM" id="SignalP"/>
    </source>
</evidence>
<feature type="chain" id="PRO_5002681483" description="alpha-1,2-Mannosidase" evidence="8">
    <location>
        <begin position="19"/>
        <end position="831"/>
    </location>
</feature>
<keyword evidence="6" id="KW-0106">Calcium</keyword>
<dbReference type="InterPro" id="IPR001382">
    <property type="entry name" value="Glyco_hydro_47"/>
</dbReference>
<evidence type="ECO:0000313" key="9">
    <source>
        <dbReference type="EMBL" id="EDK43090.1"/>
    </source>
</evidence>
<keyword evidence="8" id="KW-0732">Signal</keyword>
<dbReference type="GO" id="GO:1904380">
    <property type="term" value="P:endoplasmic reticulum mannose trimming"/>
    <property type="evidence" value="ECO:0007669"/>
    <property type="project" value="EnsemblFungi"/>
</dbReference>
<dbReference type="GO" id="GO:0106055">
    <property type="term" value="C:mannosyl-oligosaccharide 1,2-alpha-mannosidase complex"/>
    <property type="evidence" value="ECO:0007669"/>
    <property type="project" value="EnsemblFungi"/>
</dbReference>
<dbReference type="OrthoDB" id="8118055at2759"/>
<evidence type="ECO:0000256" key="6">
    <source>
        <dbReference type="PIRSR" id="PIRSR601382-2"/>
    </source>
</evidence>
<dbReference type="EMBL" id="CH981524">
    <property type="protein sequence ID" value="EDK43090.1"/>
    <property type="molecule type" value="Genomic_DNA"/>
</dbReference>
<keyword evidence="6" id="KW-0479">Metal-binding</keyword>
<evidence type="ECO:0000256" key="3">
    <source>
        <dbReference type="ARBA" id="ARBA00022824"/>
    </source>
</evidence>
<proteinExistence type="inferred from homology"/>
<keyword evidence="7" id="KW-0378">Hydrolase</keyword>
<feature type="signal peptide" evidence="8">
    <location>
        <begin position="1"/>
        <end position="18"/>
    </location>
</feature>
<keyword evidence="7" id="KW-0326">Glycosidase</keyword>
<accession>A5DV82</accession>
<dbReference type="Proteomes" id="UP000001996">
    <property type="component" value="Unassembled WGS sequence"/>
</dbReference>
<dbReference type="GO" id="GO:1900103">
    <property type="term" value="P:positive regulation of endoplasmic reticulum unfolded protein response"/>
    <property type="evidence" value="ECO:0007669"/>
    <property type="project" value="EnsemblFungi"/>
</dbReference>
<evidence type="ECO:0000256" key="4">
    <source>
        <dbReference type="ARBA" id="ARBA00023180"/>
    </source>
</evidence>
<evidence type="ECO:0000313" key="10">
    <source>
        <dbReference type="Proteomes" id="UP000001996"/>
    </source>
</evidence>
<keyword evidence="4" id="KW-0325">Glycoprotein</keyword>
<reference evidence="9 10" key="1">
    <citation type="journal article" date="2009" name="Nature">
        <title>Evolution of pathogenicity and sexual reproduction in eight Candida genomes.</title>
        <authorList>
            <person name="Butler G."/>
            <person name="Rasmussen M.D."/>
            <person name="Lin M.F."/>
            <person name="Santos M.A."/>
            <person name="Sakthikumar S."/>
            <person name="Munro C.A."/>
            <person name="Rheinbay E."/>
            <person name="Grabherr M."/>
            <person name="Forche A."/>
            <person name="Reedy J.L."/>
            <person name="Agrafioti I."/>
            <person name="Arnaud M.B."/>
            <person name="Bates S."/>
            <person name="Brown A.J."/>
            <person name="Brunke S."/>
            <person name="Costanzo M.C."/>
            <person name="Fitzpatrick D.A."/>
            <person name="de Groot P.W."/>
            <person name="Harris D."/>
            <person name="Hoyer L.L."/>
            <person name="Hube B."/>
            <person name="Klis F.M."/>
            <person name="Kodira C."/>
            <person name="Lennard N."/>
            <person name="Logue M.E."/>
            <person name="Martin R."/>
            <person name="Neiman A.M."/>
            <person name="Nikolaou E."/>
            <person name="Quail M.A."/>
            <person name="Quinn J."/>
            <person name="Santos M.C."/>
            <person name="Schmitzberger F.F."/>
            <person name="Sherlock G."/>
            <person name="Shah P."/>
            <person name="Silverstein K.A."/>
            <person name="Skrzypek M.S."/>
            <person name="Soll D."/>
            <person name="Staggs R."/>
            <person name="Stansfield I."/>
            <person name="Stumpf M.P."/>
            <person name="Sudbery P.E."/>
            <person name="Srikantha T."/>
            <person name="Zeng Q."/>
            <person name="Berman J."/>
            <person name="Berriman M."/>
            <person name="Heitman J."/>
            <person name="Gow N.A."/>
            <person name="Lorenz M.C."/>
            <person name="Birren B.W."/>
            <person name="Kellis M."/>
            <person name="Cuomo C.A."/>
        </authorList>
    </citation>
    <scope>NUCLEOTIDE SEQUENCE [LARGE SCALE GENOMIC DNA]</scope>
    <source>
        <strain evidence="10">ATCC 11503 / BCRC 21390 / CBS 2605 / JCM 1781 / NBRC 1676 / NRRL YB-4239</strain>
    </source>
</reference>
<dbReference type="GO" id="GO:0005509">
    <property type="term" value="F:calcium ion binding"/>
    <property type="evidence" value="ECO:0007669"/>
    <property type="project" value="InterPro"/>
</dbReference>
<sequence>MLHRLIHSHLFLCTYVLSIQIVAATAAAAATTNAYSRFNSSFTPDHLRYLKNETKALFQHAWSSYINYGFPADEVRPLTCEPYGPDYKDVTNTVRNDAMANISLTMLDNLDTLIIMGQWDELESALKYLKTNQKEFFNQDTIVQVFEATIRFLGGLLSTHLILTDVIKVDALSSSASTTKARSAPPPPLPPTSLNRLREISANYDGFLLGMAHDLGLRLIPSYRTRTNIPVPRINLAKGLKDVPPPLQKDACTSGVTTPVLEFTLLSRLTGDYQFEYYSQLAFWKIWSSKLQLNLLPMTIDPFSNQWKDSITGIGASIDSFYEYAAKSAILFDDDHMWSVFKTSYQALLTHLAQSDEGSMIFPNINNQDGVLFSDWIDSLSAFWSGLQVLTGQLTDAIKTHVVYLKIWDHFDSIPERWIYSHRNSKKNRRKIYRAEDSIELEWYPLRPEFIESTYYLYRATRDPMYLHIGERILYLFQNTYKAPCGFSGFQDVRTGQKQNRMETFVLGETLKYLYLLFDVEDEAILHNKVLMRGKNWIFSTEAHPLWYHKNLYNRSAQGFLGAAGEESKINPAIIRNTTIVKPELFEIPDGGLNALAHVTKKDPYGSRFDTCQLNPLGKAPNSFLESSFYNWDHLFKADYTFQNSLKKPRHVTRTNLDGSYIELSRSFYDKFTMFQTPLICPRMPTTHVYEIFWGDIKEATRLEVSLLKVSDDATENKIIYNDDLWVPNLLGLRIQFEELKVDDIDAKNKVITIDYLHLLLHGLNSTQPVDTGLKGLRVRRVNGVDVKLGAAVWTLPFQVNEKDKDTVQVTEGGRVVLEGKIVENLMVWYG</sequence>
<dbReference type="InParanoid" id="A5DV82"/>
<comment type="similarity">
    <text evidence="2 7">Belongs to the glycosyl hydrolase 47 family.</text>
</comment>
<dbReference type="KEGG" id="lel:PVL30_001239"/>
<gene>
    <name evidence="9" type="ORF">LELG_01268</name>
</gene>
<dbReference type="eggNOG" id="KOG2429">
    <property type="taxonomic scope" value="Eukaryota"/>
</dbReference>
<dbReference type="PRINTS" id="PR00747">
    <property type="entry name" value="GLYHDRLASE47"/>
</dbReference>
<dbReference type="AlphaFoldDB" id="A5DV82"/>
<dbReference type="VEuPathDB" id="FungiDB:LELG_01268"/>